<organism evidence="2">
    <name type="scientific">Cupriavidus taiwanensis</name>
    <dbReference type="NCBI Taxonomy" id="164546"/>
    <lineage>
        <taxon>Bacteria</taxon>
        <taxon>Pseudomonadati</taxon>
        <taxon>Pseudomonadota</taxon>
        <taxon>Betaproteobacteria</taxon>
        <taxon>Burkholderiales</taxon>
        <taxon>Burkholderiaceae</taxon>
        <taxon>Cupriavidus</taxon>
    </lineage>
</organism>
<comment type="caution">
    <text evidence="2">The sequence shown here is derived from an EMBL/GenBank/DDBJ whole genome shotgun (WGS) entry which is preliminary data.</text>
</comment>
<accession>A0A375CAQ0</accession>
<name>A0A375CAQ0_9BURK</name>
<reference evidence="2" key="1">
    <citation type="submission" date="2018-01" db="EMBL/GenBank/DDBJ databases">
        <authorList>
            <person name="Clerissi C."/>
        </authorList>
    </citation>
    <scope>NUCLEOTIDE SEQUENCE</scope>
    <source>
        <strain evidence="2">Cupriavidus taiwanensis LMG 19430</strain>
    </source>
</reference>
<dbReference type="Proteomes" id="UP000257016">
    <property type="component" value="Unassembled WGS sequence"/>
</dbReference>
<sequence>MEPIGAAGPTGTLAGPTYIEVKT</sequence>
<gene>
    <name evidence="2" type="ORF">CBM2586_B10689</name>
</gene>
<proteinExistence type="predicted"/>
<dbReference type="AlphaFoldDB" id="A0A375CAQ0"/>
<dbReference type="EMBL" id="OFSN01000015">
    <property type="protein sequence ID" value="SOY66094.1"/>
    <property type="molecule type" value="Genomic_DNA"/>
</dbReference>
<evidence type="ECO:0000256" key="1">
    <source>
        <dbReference type="SAM" id="MobiDB-lite"/>
    </source>
</evidence>
<protein>
    <submittedName>
        <fullName evidence="2">Uncharacterized protein</fullName>
    </submittedName>
</protein>
<feature type="region of interest" description="Disordered" evidence="1">
    <location>
        <begin position="1"/>
        <end position="23"/>
    </location>
</feature>
<feature type="compositionally biased region" description="Low complexity" evidence="1">
    <location>
        <begin position="1"/>
        <end position="17"/>
    </location>
</feature>
<evidence type="ECO:0000313" key="2">
    <source>
        <dbReference type="EMBL" id="SOY66094.1"/>
    </source>
</evidence>